<feature type="compositionally biased region" description="Basic and acidic residues" evidence="1">
    <location>
        <begin position="113"/>
        <end position="134"/>
    </location>
</feature>
<protein>
    <submittedName>
        <fullName evidence="3">Uncharacterized protein</fullName>
    </submittedName>
</protein>
<feature type="non-terminal residue" evidence="3">
    <location>
        <position position="277"/>
    </location>
</feature>
<proteinExistence type="predicted"/>
<feature type="chain" id="PRO_5024850551" evidence="2">
    <location>
        <begin position="32"/>
        <end position="277"/>
    </location>
</feature>
<reference evidence="3" key="1">
    <citation type="submission" date="2018-06" db="EMBL/GenBank/DDBJ databases">
        <authorList>
            <person name="Ashton P.M."/>
            <person name="Dallman T."/>
            <person name="Nair S."/>
            <person name="De Pinna E."/>
            <person name="Peters T."/>
            <person name="Grant K."/>
        </authorList>
    </citation>
    <scope>NUCLEOTIDE SEQUENCE [LARGE SCALE GENOMIC DNA]</scope>
    <source>
        <strain evidence="3">160804</strain>
    </source>
</reference>
<organism evidence="3">
    <name type="scientific">Salmonella newport</name>
    <dbReference type="NCBI Taxonomy" id="108619"/>
    <lineage>
        <taxon>Bacteria</taxon>
        <taxon>Pseudomonadati</taxon>
        <taxon>Pseudomonadota</taxon>
        <taxon>Gammaproteobacteria</taxon>
        <taxon>Enterobacterales</taxon>
        <taxon>Enterobacteriaceae</taxon>
        <taxon>Salmonella</taxon>
    </lineage>
</organism>
<comment type="caution">
    <text evidence="3">The sequence shown here is derived from an EMBL/GenBank/DDBJ whole genome shotgun (WGS) entry which is preliminary data.</text>
</comment>
<feature type="compositionally biased region" description="Polar residues" evidence="1">
    <location>
        <begin position="93"/>
        <end position="110"/>
    </location>
</feature>
<feature type="compositionally biased region" description="Basic and acidic residues" evidence="1">
    <location>
        <begin position="264"/>
        <end position="277"/>
    </location>
</feature>
<feature type="compositionally biased region" description="Polar residues" evidence="1">
    <location>
        <begin position="211"/>
        <end position="231"/>
    </location>
</feature>
<feature type="region of interest" description="Disordered" evidence="1">
    <location>
        <begin position="42"/>
        <end position="169"/>
    </location>
</feature>
<gene>
    <name evidence="3" type="ORF">DQK32_24685</name>
</gene>
<dbReference type="Proteomes" id="UP000839885">
    <property type="component" value="Unassembled WGS sequence"/>
</dbReference>
<feature type="signal peptide" evidence="2">
    <location>
        <begin position="1"/>
        <end position="31"/>
    </location>
</feature>
<evidence type="ECO:0000256" key="1">
    <source>
        <dbReference type="SAM" id="MobiDB-lite"/>
    </source>
</evidence>
<accession>A0A5U9VTF8</accession>
<dbReference type="AlphaFoldDB" id="A0A5U9VTF8"/>
<sequence length="277" mass="28258">MTVENKFKRNVLAASVLVGLSLSAASGGAWAEAESASETLQLKGGSEALSADTTAGAEDTEKNSEVQSADSLATIKEDAPGVLSSGDKLSEGSLGSSQEDTNLQNENPGITNGEKDEIKSDEKKEDSTSEHALPEDETERTEQQEAPAAQHGDSESLNEGKSGEDKSLIEKVGDSLKDLVNAVDFITGGGASTSEENKEGDSHTPPDGAEDNSQSLPSVSPSTEGGDSNPSPDGKPVVEGGSEPGKQPELDGKPVVGGGSEPGKQPELDGKPAVDDG</sequence>
<evidence type="ECO:0000256" key="2">
    <source>
        <dbReference type="SAM" id="SignalP"/>
    </source>
</evidence>
<feature type="region of interest" description="Disordered" evidence="1">
    <location>
        <begin position="187"/>
        <end position="277"/>
    </location>
</feature>
<evidence type="ECO:0000313" key="3">
    <source>
        <dbReference type="EMBL" id="EBS4549032.1"/>
    </source>
</evidence>
<dbReference type="EMBL" id="AAGVNP010000225">
    <property type="protein sequence ID" value="EBS4549032.1"/>
    <property type="molecule type" value="Genomic_DNA"/>
</dbReference>
<name>A0A5U9VTF8_SALNE</name>
<keyword evidence="2" id="KW-0732">Signal</keyword>
<feature type="compositionally biased region" description="Basic and acidic residues" evidence="1">
    <location>
        <begin position="195"/>
        <end position="204"/>
    </location>
</feature>